<feature type="region of interest" description="Disordered" evidence="1">
    <location>
        <begin position="85"/>
        <end position="106"/>
    </location>
</feature>
<dbReference type="EMBL" id="CP039351">
    <property type="protein sequence ID" value="QCE00096.1"/>
    <property type="molecule type" value="Genomic_DNA"/>
</dbReference>
<evidence type="ECO:0000313" key="3">
    <source>
        <dbReference type="Proteomes" id="UP000501690"/>
    </source>
</evidence>
<accession>A0A4D6MFF4</accession>
<proteinExistence type="predicted"/>
<keyword evidence="3" id="KW-1185">Reference proteome</keyword>
<organism evidence="2 3">
    <name type="scientific">Vigna unguiculata</name>
    <name type="common">Cowpea</name>
    <dbReference type="NCBI Taxonomy" id="3917"/>
    <lineage>
        <taxon>Eukaryota</taxon>
        <taxon>Viridiplantae</taxon>
        <taxon>Streptophyta</taxon>
        <taxon>Embryophyta</taxon>
        <taxon>Tracheophyta</taxon>
        <taxon>Spermatophyta</taxon>
        <taxon>Magnoliopsida</taxon>
        <taxon>eudicotyledons</taxon>
        <taxon>Gunneridae</taxon>
        <taxon>Pentapetalae</taxon>
        <taxon>rosids</taxon>
        <taxon>fabids</taxon>
        <taxon>Fabales</taxon>
        <taxon>Fabaceae</taxon>
        <taxon>Papilionoideae</taxon>
        <taxon>50 kb inversion clade</taxon>
        <taxon>NPAAA clade</taxon>
        <taxon>indigoferoid/millettioid clade</taxon>
        <taxon>Phaseoleae</taxon>
        <taxon>Vigna</taxon>
    </lineage>
</organism>
<evidence type="ECO:0000256" key="1">
    <source>
        <dbReference type="SAM" id="MobiDB-lite"/>
    </source>
</evidence>
<reference evidence="2 3" key="1">
    <citation type="submission" date="2019-04" db="EMBL/GenBank/DDBJ databases">
        <title>An improved genome assembly and genetic linkage map for asparagus bean, Vigna unguiculata ssp. sesquipedialis.</title>
        <authorList>
            <person name="Xia Q."/>
            <person name="Zhang R."/>
            <person name="Dong Y."/>
        </authorList>
    </citation>
    <scope>NUCLEOTIDE SEQUENCE [LARGE SCALE GENOMIC DNA]</scope>
    <source>
        <tissue evidence="2">Leaf</tissue>
    </source>
</reference>
<evidence type="ECO:0000313" key="2">
    <source>
        <dbReference type="EMBL" id="QCE00096.1"/>
    </source>
</evidence>
<sequence length="292" mass="32293">MLRIIHRNASTLIPATLANPSHNSRFLVFVRHPEPQLKRCYSEQQLKEYHVLNPYPEPQLKGYVPSHNSRNSNNLTSKALPEAFSPEQLPSTSSFAPTTRRNSSHAVALTPENATTIYYDAFRCHQRCIELGPASMIHGTTASLTSDHRLRSRVAGTTAALVHLRHASSSDLKLPCHHEPATISFIAPLSSFLPRSSRYHHHGNTTRARGLPISSPQLARTAATTTGNTRANAYPHLCSRLTLFLAMSTMETTIYSVQFHQHRSAVESAPPLVARTRSTTPPLGRTASHCLC</sequence>
<dbReference type="AlphaFoldDB" id="A0A4D6MFF4"/>
<gene>
    <name evidence="2" type="ORF">DEO72_LG7g1382</name>
</gene>
<name>A0A4D6MFF4_VIGUN</name>
<feature type="compositionally biased region" description="Polar residues" evidence="1">
    <location>
        <begin position="88"/>
        <end position="105"/>
    </location>
</feature>
<dbReference type="Proteomes" id="UP000501690">
    <property type="component" value="Linkage Group LG7"/>
</dbReference>
<protein>
    <submittedName>
        <fullName evidence="2">Uncharacterized protein</fullName>
    </submittedName>
</protein>